<comment type="caution">
    <text evidence="10">The sequence shown here is derived from an EMBL/GenBank/DDBJ whole genome shotgun (WGS) entry which is preliminary data.</text>
</comment>
<keyword evidence="11" id="KW-1185">Reference proteome</keyword>
<dbReference type="Proteomes" id="UP000029738">
    <property type="component" value="Unassembled WGS sequence"/>
</dbReference>
<dbReference type="Gene3D" id="1.10.490.10">
    <property type="entry name" value="Globins"/>
    <property type="match status" value="1"/>
</dbReference>
<evidence type="ECO:0000256" key="6">
    <source>
        <dbReference type="ARBA" id="ARBA00034496"/>
    </source>
</evidence>
<evidence type="ECO:0000256" key="5">
    <source>
        <dbReference type="ARBA" id="ARBA00023004"/>
    </source>
</evidence>
<proteinExistence type="inferred from homology"/>
<dbReference type="STRING" id="1479485.DA73_0205165"/>
<dbReference type="RefSeq" id="WP_038078023.1">
    <property type="nucleotide sequence ID" value="NZ_JHEG04000001.1"/>
</dbReference>
<evidence type="ECO:0000256" key="1">
    <source>
        <dbReference type="ARBA" id="ARBA00009660"/>
    </source>
</evidence>
<evidence type="ECO:0000313" key="9">
    <source>
        <dbReference type="EMBL" id="KAF3888217.1"/>
    </source>
</evidence>
<dbReference type="PANTHER" id="PTHR47366:SF2">
    <property type="entry name" value="CHROMOSOME UNDETERMINED SCAFFOLD_37, WHOLE GENOME SHOTGUN SEQUENCE"/>
    <property type="match status" value="1"/>
</dbReference>
<evidence type="ECO:0000256" key="8">
    <source>
        <dbReference type="PIRSR" id="PIRSR002030-1"/>
    </source>
</evidence>
<dbReference type="PIRSF" id="PIRSF002030">
    <property type="entry name" value="Globin_Protozoa/Cyanobacteria"/>
    <property type="match status" value="1"/>
</dbReference>
<dbReference type="EMBL" id="JHEG04000001">
    <property type="protein sequence ID" value="KAF3888217.1"/>
    <property type="molecule type" value="Genomic_DNA"/>
</dbReference>
<evidence type="ECO:0000256" key="3">
    <source>
        <dbReference type="ARBA" id="ARBA00022617"/>
    </source>
</evidence>
<dbReference type="OrthoDB" id="9795814at2"/>
<comment type="similarity">
    <text evidence="1 7">Belongs to the truncated hemoglobin family. Group I subfamily.</text>
</comment>
<organism evidence="10">
    <name type="scientific">Tolypothrix bouteillei VB521301</name>
    <dbReference type="NCBI Taxonomy" id="1479485"/>
    <lineage>
        <taxon>Bacteria</taxon>
        <taxon>Bacillati</taxon>
        <taxon>Cyanobacteriota</taxon>
        <taxon>Cyanophyceae</taxon>
        <taxon>Nostocales</taxon>
        <taxon>Tolypothrichaceae</taxon>
        <taxon>Tolypothrix</taxon>
    </lineage>
</organism>
<dbReference type="AlphaFoldDB" id="A0A0C1RCQ0"/>
<dbReference type="GO" id="GO:0019825">
    <property type="term" value="F:oxygen binding"/>
    <property type="evidence" value="ECO:0007669"/>
    <property type="project" value="InterPro"/>
</dbReference>
<name>A0A0C1RCQ0_9CYAN</name>
<evidence type="ECO:0000256" key="7">
    <source>
        <dbReference type="PIRNR" id="PIRNR002030"/>
    </source>
</evidence>
<dbReference type="InterPro" id="IPR044203">
    <property type="entry name" value="GlbO/GLB3-like"/>
</dbReference>
<keyword evidence="2 7" id="KW-0813">Transport</keyword>
<comment type="cofactor">
    <cofactor evidence="8">
        <name>heme</name>
        <dbReference type="ChEBI" id="CHEBI:30413"/>
    </cofactor>
    <text evidence="8">Binds 1 heme group per subunit.</text>
</comment>
<dbReference type="GO" id="GO:0005344">
    <property type="term" value="F:oxygen carrier activity"/>
    <property type="evidence" value="ECO:0007669"/>
    <property type="project" value="UniProtKB-UniRule"/>
</dbReference>
<reference evidence="10" key="1">
    <citation type="journal article" date="2015" name="Genome Announc.">
        <title>Draft Genome Sequence of Tolypothrix boutellei Strain VB521301.</title>
        <authorList>
            <person name="Chandrababunaidu M.M."/>
            <person name="Singh D."/>
            <person name="Sen D."/>
            <person name="Bhan S."/>
            <person name="Das S."/>
            <person name="Gupta A."/>
            <person name="Adhikary S.P."/>
            <person name="Tripathy S."/>
        </authorList>
    </citation>
    <scope>NUCLEOTIDE SEQUENCE</scope>
    <source>
        <strain evidence="10">VB521301</strain>
    </source>
</reference>
<sequence length="118" mass="12991">MSALFDKLGGQQGVEKVVTEFYKRVMADSTLNHFFANTDMAKQHAQQVAFFAQIFDGPKVYNGRSMDKTHTGMNLQPQHFDAVSKHLRDSLTACGASAEDTNAALDRVAKLQGAILNK</sequence>
<feature type="binding site" description="proximal binding residue" evidence="8">
    <location>
        <position position="70"/>
    </location>
    <ligand>
        <name>heme</name>
        <dbReference type="ChEBI" id="CHEBI:30413"/>
    </ligand>
    <ligandPart>
        <name>Fe</name>
        <dbReference type="ChEBI" id="CHEBI:18248"/>
    </ligandPart>
</feature>
<evidence type="ECO:0000256" key="4">
    <source>
        <dbReference type="ARBA" id="ARBA00022723"/>
    </source>
</evidence>
<dbReference type="CDD" id="cd00454">
    <property type="entry name" value="TrHb1_N"/>
    <property type="match status" value="1"/>
</dbReference>
<gene>
    <name evidence="10" type="ORF">DA73_0205165</name>
    <name evidence="9" type="ORF">DA73_0400024035</name>
</gene>
<dbReference type="GO" id="GO:0046872">
    <property type="term" value="F:metal ion binding"/>
    <property type="evidence" value="ECO:0007669"/>
    <property type="project" value="UniProtKB-UniRule"/>
</dbReference>
<dbReference type="PANTHER" id="PTHR47366">
    <property type="entry name" value="TWO-ON-TWO HEMOGLOBIN-3"/>
    <property type="match status" value="1"/>
</dbReference>
<dbReference type="InterPro" id="IPR001486">
    <property type="entry name" value="Hemoglobin_trunc"/>
</dbReference>
<accession>A0A0C1RCQ0</accession>
<evidence type="ECO:0000313" key="10">
    <source>
        <dbReference type="EMBL" id="KIE13413.1"/>
    </source>
</evidence>
<dbReference type="InterPro" id="IPR016339">
    <property type="entry name" value="Hemoglobin_trunc_I"/>
</dbReference>
<dbReference type="Pfam" id="PF01152">
    <property type="entry name" value="Bac_globin"/>
    <property type="match status" value="1"/>
</dbReference>
<dbReference type="GO" id="GO:0020037">
    <property type="term" value="F:heme binding"/>
    <property type="evidence" value="ECO:0007669"/>
    <property type="project" value="InterPro"/>
</dbReference>
<dbReference type="InterPro" id="IPR012292">
    <property type="entry name" value="Globin/Proto"/>
</dbReference>
<reference evidence="9" key="2">
    <citation type="submission" date="2019-11" db="EMBL/GenBank/DDBJ databases">
        <title>Improved Assembly of Tolypothrix boutellei genome.</title>
        <authorList>
            <person name="Sarangi A.N."/>
            <person name="Mukherjee M."/>
            <person name="Ghosh S."/>
            <person name="Singh D."/>
            <person name="Das A."/>
            <person name="Kant S."/>
            <person name="Prusty A."/>
            <person name="Tripathy S."/>
        </authorList>
    </citation>
    <scope>NUCLEOTIDE SEQUENCE</scope>
    <source>
        <strain evidence="9">VB521301</strain>
    </source>
</reference>
<keyword evidence="5 7" id="KW-0408">Iron</keyword>
<protein>
    <recommendedName>
        <fullName evidence="7">Group 1 truncated hemoglobin</fullName>
    </recommendedName>
</protein>
<keyword evidence="4 7" id="KW-0479">Metal-binding</keyword>
<evidence type="ECO:0000256" key="2">
    <source>
        <dbReference type="ARBA" id="ARBA00022448"/>
    </source>
</evidence>
<evidence type="ECO:0000313" key="11">
    <source>
        <dbReference type="Proteomes" id="UP000029738"/>
    </source>
</evidence>
<dbReference type="EMBL" id="JHEG02000019">
    <property type="protein sequence ID" value="KIE13413.1"/>
    <property type="molecule type" value="Genomic_DNA"/>
</dbReference>
<keyword evidence="3 7" id="KW-0349">Heme</keyword>
<dbReference type="InterPro" id="IPR009050">
    <property type="entry name" value="Globin-like_sf"/>
</dbReference>
<keyword evidence="7" id="KW-0561">Oxygen transport</keyword>
<dbReference type="SUPFAM" id="SSF46458">
    <property type="entry name" value="Globin-like"/>
    <property type="match status" value="1"/>
</dbReference>
<comment type="similarity">
    <text evidence="6">Belongs to the truncated hemoglobin family. Group II subfamily.</text>
</comment>